<dbReference type="GO" id="GO:0070034">
    <property type="term" value="F:telomerase RNA binding"/>
    <property type="evidence" value="ECO:0007669"/>
    <property type="project" value="TreeGrafter"/>
</dbReference>
<organism evidence="4 5">
    <name type="scientific">Reticulomyxa filosa</name>
    <dbReference type="NCBI Taxonomy" id="46433"/>
    <lineage>
        <taxon>Eukaryota</taxon>
        <taxon>Sar</taxon>
        <taxon>Rhizaria</taxon>
        <taxon>Retaria</taxon>
        <taxon>Foraminifera</taxon>
        <taxon>Monothalamids</taxon>
        <taxon>Reticulomyxidae</taxon>
        <taxon>Reticulomyxa</taxon>
    </lineage>
</organism>
<reference evidence="4 5" key="1">
    <citation type="journal article" date="2013" name="Curr. Biol.">
        <title>The Genome of the Foraminiferan Reticulomyxa filosa.</title>
        <authorList>
            <person name="Glockner G."/>
            <person name="Hulsmann N."/>
            <person name="Schleicher M."/>
            <person name="Noegel A.A."/>
            <person name="Eichinger L."/>
            <person name="Gallinger C."/>
            <person name="Pawlowski J."/>
            <person name="Sierra R."/>
            <person name="Euteneuer U."/>
            <person name="Pillet L."/>
            <person name="Moustafa A."/>
            <person name="Platzer M."/>
            <person name="Groth M."/>
            <person name="Szafranski K."/>
            <person name="Schliwa M."/>
        </authorList>
    </citation>
    <scope>NUCLEOTIDE SEQUENCE [LARGE SCALE GENOMIC DNA]</scope>
</reference>
<keyword evidence="1" id="KW-0808">Transferase</keyword>
<dbReference type="GO" id="GO:0000333">
    <property type="term" value="C:telomerase catalytic core complex"/>
    <property type="evidence" value="ECO:0007669"/>
    <property type="project" value="TreeGrafter"/>
</dbReference>
<dbReference type="GO" id="GO:0000781">
    <property type="term" value="C:chromosome, telomeric region"/>
    <property type="evidence" value="ECO:0007669"/>
    <property type="project" value="UniProtKB-SubCell"/>
</dbReference>
<sequence>MDTLSDGLPRVDNGDSSNSPDIPSRWTNSQASAIPMDVSKPILRLLMRHVDDSIFLTTSREEAVAFARILHAGINHYHVMANPDKTCANFELNGINPSHISSLTLFCYIVFHTTFLCFSRFVIGSLFNLSLFQKITGFNGVDICGIPKLLKFGFNLHFYVHNDIQIDIINSMVSQSSDCSNGTFVLRKLCQTLQQKILPLLLDGSINSLGTVILNCYQMFWVAGIKFIRILMSLPFHNLGYMFKVLQEAVEYSWKRVRLLQKNSSKNRNGKQDLAPFHFPLQFHQFDWIAARAFSHSIGDKHRAQFSRTFHSALTKWEQFKWKHIKTLSDEDVFVRMTDKNSIVHQQLWDYVF</sequence>
<dbReference type="Pfam" id="PF21399">
    <property type="entry name" value="TERT_C"/>
    <property type="match status" value="1"/>
</dbReference>
<keyword evidence="1" id="KW-0548">Nucleotidyltransferase</keyword>
<comment type="caution">
    <text evidence="4">The sequence shown here is derived from an EMBL/GenBank/DDBJ whole genome shotgun (WGS) entry which is preliminary data.</text>
</comment>
<dbReference type="InterPro" id="IPR003545">
    <property type="entry name" value="Telomerase_RT"/>
</dbReference>
<dbReference type="GO" id="GO:0046872">
    <property type="term" value="F:metal ion binding"/>
    <property type="evidence" value="ECO:0007669"/>
    <property type="project" value="UniProtKB-KW"/>
</dbReference>
<dbReference type="EC" id="2.7.7.49" evidence="1"/>
<comment type="subcellular location">
    <subcellularLocation>
        <location evidence="1">Nucleus</location>
    </subcellularLocation>
    <subcellularLocation>
        <location evidence="1">Chromosome</location>
        <location evidence="1">Telomere</location>
    </subcellularLocation>
</comment>
<dbReference type="AlphaFoldDB" id="X6N3Z2"/>
<protein>
    <recommendedName>
        <fullName evidence="1">Telomerase reverse transcriptase</fullName>
        <ecNumber evidence="1">2.7.7.49</ecNumber>
    </recommendedName>
    <alternativeName>
        <fullName evidence="1">Telomerase catalytic subunit</fullName>
    </alternativeName>
</protein>
<dbReference type="GO" id="GO:0007004">
    <property type="term" value="P:telomere maintenance via telomerase"/>
    <property type="evidence" value="ECO:0007669"/>
    <property type="project" value="TreeGrafter"/>
</dbReference>
<dbReference type="PANTHER" id="PTHR12066:SF0">
    <property type="entry name" value="TELOMERASE REVERSE TRANSCRIPTASE"/>
    <property type="match status" value="1"/>
</dbReference>
<gene>
    <name evidence="4" type="ORF">RFI_16210</name>
</gene>
<dbReference type="Proteomes" id="UP000023152">
    <property type="component" value="Unassembled WGS sequence"/>
</dbReference>
<evidence type="ECO:0000256" key="1">
    <source>
        <dbReference type="RuleBase" id="RU365061"/>
    </source>
</evidence>
<comment type="function">
    <text evidence="1">Telomerase is a ribonucleoprotein enzyme essential for the replication of chromosome termini in most eukaryotes. It elongates telomeres. It is a reverse transcriptase that adds simple sequence repeats to chromosome ends by copying a template sequence within the RNA component of the enzyme.</text>
</comment>
<evidence type="ECO:0000313" key="5">
    <source>
        <dbReference type="Proteomes" id="UP000023152"/>
    </source>
</evidence>
<dbReference type="InterPro" id="IPR049139">
    <property type="entry name" value="TERT_C"/>
</dbReference>
<comment type="catalytic activity">
    <reaction evidence="1">
        <text>DNA(n) + a 2'-deoxyribonucleoside 5'-triphosphate = DNA(n+1) + diphosphate</text>
        <dbReference type="Rhea" id="RHEA:22508"/>
        <dbReference type="Rhea" id="RHEA-COMP:17339"/>
        <dbReference type="Rhea" id="RHEA-COMP:17340"/>
        <dbReference type="ChEBI" id="CHEBI:33019"/>
        <dbReference type="ChEBI" id="CHEBI:61560"/>
        <dbReference type="ChEBI" id="CHEBI:173112"/>
        <dbReference type="EC" id="2.7.7.49"/>
    </reaction>
</comment>
<dbReference type="GO" id="GO:0042162">
    <property type="term" value="F:telomeric DNA binding"/>
    <property type="evidence" value="ECO:0007669"/>
    <property type="project" value="TreeGrafter"/>
</dbReference>
<accession>X6N3Z2</accession>
<dbReference type="GO" id="GO:0003720">
    <property type="term" value="F:telomerase activity"/>
    <property type="evidence" value="ECO:0007669"/>
    <property type="project" value="InterPro"/>
</dbReference>
<name>X6N3Z2_RETFI</name>
<keyword evidence="5" id="KW-1185">Reference proteome</keyword>
<keyword evidence="1" id="KW-0479">Metal-binding</keyword>
<proteinExistence type="inferred from homology"/>
<keyword evidence="1" id="KW-0779">Telomere</keyword>
<dbReference type="Gene3D" id="1.10.357.90">
    <property type="match status" value="1"/>
</dbReference>
<dbReference type="OrthoDB" id="289721at2759"/>
<keyword evidence="1" id="KW-0158">Chromosome</keyword>
<feature type="domain" description="Telomerase reverse transcriptase C-terminal extension" evidence="3">
    <location>
        <begin position="187"/>
        <end position="307"/>
    </location>
</feature>
<evidence type="ECO:0000313" key="4">
    <source>
        <dbReference type="EMBL" id="ETO20995.1"/>
    </source>
</evidence>
<keyword evidence="1" id="KW-0539">Nucleus</keyword>
<comment type="similarity">
    <text evidence="1">Belongs to the reverse transcriptase family. Telomerase subfamily.</text>
</comment>
<keyword evidence="1" id="KW-0460">Magnesium</keyword>
<evidence type="ECO:0000256" key="2">
    <source>
        <dbReference type="SAM" id="MobiDB-lite"/>
    </source>
</evidence>
<feature type="compositionally biased region" description="Polar residues" evidence="2">
    <location>
        <begin position="14"/>
        <end position="27"/>
    </location>
</feature>
<evidence type="ECO:0000259" key="3">
    <source>
        <dbReference type="Pfam" id="PF21399"/>
    </source>
</evidence>
<keyword evidence="1" id="KW-0695">RNA-directed DNA polymerase</keyword>
<dbReference type="PANTHER" id="PTHR12066">
    <property type="entry name" value="TELOMERASE REVERSE TRANSCRIPTASE"/>
    <property type="match status" value="1"/>
</dbReference>
<dbReference type="EMBL" id="ASPP01012036">
    <property type="protein sequence ID" value="ETO20995.1"/>
    <property type="molecule type" value="Genomic_DNA"/>
</dbReference>
<feature type="region of interest" description="Disordered" evidence="2">
    <location>
        <begin position="1"/>
        <end position="27"/>
    </location>
</feature>